<sequence>MRKLFIVLLVLGQIVILAFMAGEREWIRVSGERVYLRTAPIDPRDPFRGDFVRLSYSLNSVDVSRFRSSTPASSLKRDAKVYAVLAPSAMGVYQLDYLTDRKPSSGVFLLGRVNRDVSGGQIQLRYGIEQYFVQQGRGVEIEDKRGAGNALQIPMEVELAVGSRGQAVLVAYRWSRIGIRLEQNTELATEERGEGAPPRSPLLIVTLKNVSDAPLQIVDNELHCGFSLQAEGDTGRRYTMADTRCSTYKLQASDVLTLAPNEEYRVELDTALPRWYVLQDGVTGSASLAAAAPNERFRMIYRPPLPAADTEGVAAMLWQGELASPAFNVRGRID</sequence>
<dbReference type="Pfam" id="PF14345">
    <property type="entry name" value="GDYXXLXY"/>
    <property type="match status" value="1"/>
</dbReference>
<protein>
    <submittedName>
        <fullName evidence="1">Uncharacterized protein</fullName>
    </submittedName>
</protein>
<dbReference type="AlphaFoldDB" id="A0A2S4HAS2"/>
<dbReference type="Proteomes" id="UP000237222">
    <property type="component" value="Unassembled WGS sequence"/>
</dbReference>
<organism evidence="1 2">
    <name type="scientific">Zhongshania marina</name>
    <dbReference type="NCBI Taxonomy" id="2304603"/>
    <lineage>
        <taxon>Bacteria</taxon>
        <taxon>Pseudomonadati</taxon>
        <taxon>Pseudomonadota</taxon>
        <taxon>Gammaproteobacteria</taxon>
        <taxon>Cellvibrionales</taxon>
        <taxon>Spongiibacteraceae</taxon>
        <taxon>Zhongshania</taxon>
    </lineage>
</organism>
<gene>
    <name evidence="1" type="ORF">C0068_19065</name>
</gene>
<reference evidence="1" key="1">
    <citation type="submission" date="2018-01" db="EMBL/GenBank/DDBJ databases">
        <authorList>
            <person name="Yu X.-D."/>
        </authorList>
    </citation>
    <scope>NUCLEOTIDE SEQUENCE</scope>
    <source>
        <strain evidence="1">ZX-21</strain>
    </source>
</reference>
<dbReference type="InterPro" id="IPR025833">
    <property type="entry name" value="GDYXXLXY"/>
</dbReference>
<dbReference type="EMBL" id="PQGG01000044">
    <property type="protein sequence ID" value="POP51086.1"/>
    <property type="molecule type" value="Genomic_DNA"/>
</dbReference>
<accession>A0A2S4HAS2</accession>
<evidence type="ECO:0000313" key="2">
    <source>
        <dbReference type="Proteomes" id="UP000237222"/>
    </source>
</evidence>
<dbReference type="RefSeq" id="WP_103686050.1">
    <property type="nucleotide sequence ID" value="NZ_PQGG01000044.1"/>
</dbReference>
<proteinExistence type="predicted"/>
<comment type="caution">
    <text evidence="1">The sequence shown here is derived from an EMBL/GenBank/DDBJ whole genome shotgun (WGS) entry which is preliminary data.</text>
</comment>
<evidence type="ECO:0000313" key="1">
    <source>
        <dbReference type="EMBL" id="POP51086.1"/>
    </source>
</evidence>
<name>A0A2S4HAS2_9GAMM</name>
<dbReference type="OrthoDB" id="4868247at2"/>